<evidence type="ECO:0000259" key="2">
    <source>
        <dbReference type="PROSITE" id="PS50076"/>
    </source>
</evidence>
<dbReference type="PROSITE" id="PS50076">
    <property type="entry name" value="DNAJ_2"/>
    <property type="match status" value="1"/>
</dbReference>
<gene>
    <name evidence="3" type="ORF">BIY22_19175</name>
</gene>
<dbReference type="Proteomes" id="UP000186313">
    <property type="component" value="Unassembled WGS sequence"/>
</dbReference>
<dbReference type="STRING" id="1381081.BIY22_19175"/>
<proteinExistence type="predicted"/>
<dbReference type="Pfam" id="PF12339">
    <property type="entry name" value="DNAJ_related"/>
    <property type="match status" value="1"/>
</dbReference>
<dbReference type="AlphaFoldDB" id="A0A1Q9HKT0"/>
<dbReference type="RefSeq" id="WP_075707350.1">
    <property type="nucleotide sequence ID" value="NZ_MJMJ01000011.1"/>
</dbReference>
<dbReference type="Pfam" id="PF00226">
    <property type="entry name" value="DnaJ"/>
    <property type="match status" value="1"/>
</dbReference>
<dbReference type="SMART" id="SM00271">
    <property type="entry name" value="DnaJ"/>
    <property type="match status" value="1"/>
</dbReference>
<organism evidence="3 4">
    <name type="scientific">Vibrio panuliri</name>
    <dbReference type="NCBI Taxonomy" id="1381081"/>
    <lineage>
        <taxon>Bacteria</taxon>
        <taxon>Pseudomonadati</taxon>
        <taxon>Pseudomonadota</taxon>
        <taxon>Gammaproteobacteria</taxon>
        <taxon>Vibrionales</taxon>
        <taxon>Vibrionaceae</taxon>
        <taxon>Vibrio</taxon>
    </lineage>
</organism>
<dbReference type="SUPFAM" id="SSF46565">
    <property type="entry name" value="Chaperone J-domain"/>
    <property type="match status" value="1"/>
</dbReference>
<evidence type="ECO:0000313" key="4">
    <source>
        <dbReference type="Proteomes" id="UP000186313"/>
    </source>
</evidence>
<evidence type="ECO:0000256" key="1">
    <source>
        <dbReference type="ARBA" id="ARBA00023186"/>
    </source>
</evidence>
<accession>A0A1Q9HKT0</accession>
<dbReference type="Gene3D" id="1.10.287.110">
    <property type="entry name" value="DnaJ domain"/>
    <property type="match status" value="1"/>
</dbReference>
<name>A0A1Q9HKT0_9VIBR</name>
<reference evidence="3 4" key="1">
    <citation type="submission" date="2016-09" db="EMBL/GenBank/DDBJ databases">
        <title>Genomic Taxonomy of the Vibrionaceae.</title>
        <authorList>
            <person name="Gonzalez-Castillo A."/>
            <person name="Gomez-Gil B."/>
            <person name="Enciso-Ibarra K."/>
        </authorList>
    </citation>
    <scope>NUCLEOTIDE SEQUENCE [LARGE SCALE GENOMIC DNA]</scope>
    <source>
        <strain evidence="3 4">CAIM 703</strain>
    </source>
</reference>
<dbReference type="CDD" id="cd06257">
    <property type="entry name" value="DnaJ"/>
    <property type="match status" value="1"/>
</dbReference>
<dbReference type="InterPro" id="IPR036869">
    <property type="entry name" value="J_dom_sf"/>
</dbReference>
<dbReference type="EMBL" id="MJMJ01000011">
    <property type="protein sequence ID" value="OLQ91019.1"/>
    <property type="molecule type" value="Genomic_DNA"/>
</dbReference>
<evidence type="ECO:0000313" key="3">
    <source>
        <dbReference type="EMBL" id="OLQ91019.1"/>
    </source>
</evidence>
<protein>
    <submittedName>
        <fullName evidence="3">Molecular chaperone DnaJ</fullName>
    </submittedName>
</protein>
<dbReference type="InterPro" id="IPR001623">
    <property type="entry name" value="DnaJ_domain"/>
</dbReference>
<comment type="caution">
    <text evidence="3">The sequence shown here is derived from an EMBL/GenBank/DDBJ whole genome shotgun (WGS) entry which is preliminary data.</text>
</comment>
<feature type="domain" description="J" evidence="2">
    <location>
        <begin position="154"/>
        <end position="205"/>
    </location>
</feature>
<sequence length="205" mass="24387">MQSCPLANINSIENPLLWPIFEVLKKRPNGWKVHTLASELIALELMPVLDEKPEKDLFKRNFLIMNALYQLQETLYPDHYVQVEAMDIALLSNRGVVHRLSLDNQDPLRDYYTQWQHYEAEQGEIRRLLDEFWTRYRDFVGSTQAKFGDVTRDKALRVFELSEGASELEIRKRWRKLALKWHPDRQNGDSEKFRLVCEAWNVLRL</sequence>
<dbReference type="OrthoDB" id="581986at2"/>
<dbReference type="InterPro" id="IPR021059">
    <property type="entry name" value="DnaJ-related_N"/>
</dbReference>
<keyword evidence="1" id="KW-0143">Chaperone</keyword>